<evidence type="ECO:0000313" key="6">
    <source>
        <dbReference type="EMBL" id="MBO8468249.1"/>
    </source>
</evidence>
<comment type="function">
    <text evidence="2">E1 component of the 2-oxoglutarate dehydrogenase (OGDH) complex which catalyzes the decarboxylation of 2-oxoglutarate, the first step in the conversion of 2-oxoglutarate to succinyl-CoA and CO(2).</text>
</comment>
<dbReference type="InterPro" id="IPR029061">
    <property type="entry name" value="THDP-binding"/>
</dbReference>
<dbReference type="Pfam" id="PF02780">
    <property type="entry name" value="Transketolase_C"/>
    <property type="match status" value="1"/>
</dbReference>
<feature type="domain" description="Transketolase-like pyrimidine-binding" evidence="5">
    <location>
        <begin position="330"/>
        <end position="504"/>
    </location>
</feature>
<reference evidence="6" key="2">
    <citation type="journal article" date="2021" name="PeerJ">
        <title>Extensive microbial diversity within the chicken gut microbiome revealed by metagenomics and culture.</title>
        <authorList>
            <person name="Gilroy R."/>
            <person name="Ravi A."/>
            <person name="Getino M."/>
            <person name="Pursley I."/>
            <person name="Horton D.L."/>
            <person name="Alikhan N.F."/>
            <person name="Baker D."/>
            <person name="Gharbi K."/>
            <person name="Hall N."/>
            <person name="Watson M."/>
            <person name="Adriaenssens E.M."/>
            <person name="Foster-Nyarko E."/>
            <person name="Jarju S."/>
            <person name="Secka A."/>
            <person name="Antonio M."/>
            <person name="Oren A."/>
            <person name="Chaudhuri R.R."/>
            <person name="La Ragione R."/>
            <person name="Hildebrand F."/>
            <person name="Pallen M.J."/>
        </authorList>
    </citation>
    <scope>NUCLEOTIDE SEQUENCE</scope>
    <source>
        <strain evidence="6">14700</strain>
    </source>
</reference>
<dbReference type="EMBL" id="JADIMF010000007">
    <property type="protein sequence ID" value="MBO8468249.1"/>
    <property type="molecule type" value="Genomic_DNA"/>
</dbReference>
<dbReference type="CDD" id="cd02000">
    <property type="entry name" value="TPP_E1_PDC_ADC_BCADC"/>
    <property type="match status" value="1"/>
</dbReference>
<evidence type="ECO:0000259" key="5">
    <source>
        <dbReference type="SMART" id="SM00861"/>
    </source>
</evidence>
<dbReference type="Pfam" id="PF02779">
    <property type="entry name" value="Transket_pyr"/>
    <property type="match status" value="1"/>
</dbReference>
<dbReference type="FunFam" id="3.40.50.970:FF:000001">
    <property type="entry name" value="Pyruvate dehydrogenase E1 beta subunit"/>
    <property type="match status" value="1"/>
</dbReference>
<reference evidence="6" key="1">
    <citation type="submission" date="2020-10" db="EMBL/GenBank/DDBJ databases">
        <authorList>
            <person name="Gilroy R."/>
        </authorList>
    </citation>
    <scope>NUCLEOTIDE SEQUENCE</scope>
    <source>
        <strain evidence="6">14700</strain>
    </source>
</reference>
<keyword evidence="6" id="KW-0670">Pyruvate</keyword>
<dbReference type="AlphaFoldDB" id="A0A9D9IAJ0"/>
<dbReference type="InterPro" id="IPR001017">
    <property type="entry name" value="DH_E1"/>
</dbReference>
<dbReference type="Proteomes" id="UP000810292">
    <property type="component" value="Unassembled WGS sequence"/>
</dbReference>
<dbReference type="SMART" id="SM00861">
    <property type="entry name" value="Transket_pyr"/>
    <property type="match status" value="1"/>
</dbReference>
<dbReference type="InterPro" id="IPR033248">
    <property type="entry name" value="Transketolase_C"/>
</dbReference>
<dbReference type="PANTHER" id="PTHR11516">
    <property type="entry name" value="PYRUVATE DEHYDROGENASE E1 COMPONENT, ALPHA SUBUNIT BACTERIAL AND ORGANELLAR"/>
    <property type="match status" value="1"/>
</dbReference>
<evidence type="ECO:0000256" key="2">
    <source>
        <dbReference type="ARBA" id="ARBA00003906"/>
    </source>
</evidence>
<gene>
    <name evidence="6" type="ORF">IAA72_00505</name>
</gene>
<accession>A0A9D9IAJ0</accession>
<dbReference type="Gene3D" id="3.40.50.970">
    <property type="match status" value="2"/>
</dbReference>
<evidence type="ECO:0000256" key="3">
    <source>
        <dbReference type="ARBA" id="ARBA00023002"/>
    </source>
</evidence>
<evidence type="ECO:0000256" key="4">
    <source>
        <dbReference type="ARBA" id="ARBA00023052"/>
    </source>
</evidence>
<evidence type="ECO:0000256" key="1">
    <source>
        <dbReference type="ARBA" id="ARBA00001964"/>
    </source>
</evidence>
<dbReference type="InterPro" id="IPR050642">
    <property type="entry name" value="PDH_E1_Alpha_Subunit"/>
</dbReference>
<sequence length="646" mass="71087">MDYLSLYSSMLVSRYFEETVDNLGKEGRIYGTYHLSIGQEGVHAGVSAALSDTDWIVPTHRCHGYNTSRGSDLCAMFSEMLGSRHGLCGGIGGSMHMTDVNTHDFGSSAVVGSGISIAGGIALAEKLDDSDSISVAIFGDGASSRGTLYEMMNLASIWNLPLLFVLENNHYGMSASSDRMIATDSIYKRADGFSIESERIDGNDVLAVYEAVKKAREKIVREKRPYFIEAETYRMCGHSRSDKRLYRTEAEEKDWKAKDPIARFRSFLLDNGFSPDSIRETETEARKRVSDALEHSLKTADERLSYEELSSLVYAPYETIKREGKTLHKASYREAVREALHDILSYDSGSFIMGEDIGKYGGCFGVTGDLYREFPGRVLETPVSEEAFTGMAVGAAAMGKLPIVEVMYGDFSTLSSDAIINHAAKLHFMSAGQLKCPMIYRTPIGGGTGHGAQHTQCLETMFLSIPGLFVVAPSDSYSAKALLKSAARMNNPVLFFEHKALYNDVSDTGDEDAFLPIGKAIVHRGGAKLLVIGYSRPFRRTMQILEDLRDEITFIDLATISPLDEETLSYEFIAINNALIVQDTPLIGSVGESVLRVLSSCSVYKPGNVRILSSERMPLPVPRALEMAVLPSDERIRRAAEEMLSL</sequence>
<protein>
    <submittedName>
        <fullName evidence="6">Pyruvate dehydrogenase</fullName>
    </submittedName>
</protein>
<organism evidence="6 7">
    <name type="scientific">Candidatus Ornithospirochaeta stercoravium</name>
    <dbReference type="NCBI Taxonomy" id="2840897"/>
    <lineage>
        <taxon>Bacteria</taxon>
        <taxon>Pseudomonadati</taxon>
        <taxon>Spirochaetota</taxon>
        <taxon>Spirochaetia</taxon>
        <taxon>Spirochaetales</taxon>
        <taxon>Spirochaetaceae</taxon>
        <taxon>Spirochaetaceae incertae sedis</taxon>
        <taxon>Candidatus Ornithospirochaeta</taxon>
    </lineage>
</organism>
<keyword evidence="4" id="KW-0786">Thiamine pyrophosphate</keyword>
<dbReference type="InterPro" id="IPR009014">
    <property type="entry name" value="Transketo_C/PFOR_II"/>
</dbReference>
<dbReference type="CDD" id="cd07036">
    <property type="entry name" value="TPP_PYR_E1-PDHc-beta_like"/>
    <property type="match status" value="1"/>
</dbReference>
<dbReference type="Pfam" id="PF00676">
    <property type="entry name" value="E1_dh"/>
    <property type="match status" value="1"/>
</dbReference>
<dbReference type="Gene3D" id="3.40.50.920">
    <property type="match status" value="1"/>
</dbReference>
<comment type="caution">
    <text evidence="6">The sequence shown here is derived from an EMBL/GenBank/DDBJ whole genome shotgun (WGS) entry which is preliminary data.</text>
</comment>
<keyword evidence="3" id="KW-0560">Oxidoreductase</keyword>
<evidence type="ECO:0000313" key="7">
    <source>
        <dbReference type="Proteomes" id="UP000810292"/>
    </source>
</evidence>
<dbReference type="SUPFAM" id="SSF52922">
    <property type="entry name" value="TK C-terminal domain-like"/>
    <property type="match status" value="1"/>
</dbReference>
<proteinExistence type="predicted"/>
<name>A0A9D9IAJ0_9SPIO</name>
<dbReference type="PANTHER" id="PTHR11516:SF2">
    <property type="entry name" value="PYRUVATE DEHYDROGENASE ALPHA SUBUNIT"/>
    <property type="match status" value="1"/>
</dbReference>
<dbReference type="GO" id="GO:0006086">
    <property type="term" value="P:pyruvate decarboxylation to acetyl-CoA"/>
    <property type="evidence" value="ECO:0007669"/>
    <property type="project" value="TreeGrafter"/>
</dbReference>
<dbReference type="InterPro" id="IPR005475">
    <property type="entry name" value="Transketolase-like_Pyr-bd"/>
</dbReference>
<dbReference type="SUPFAM" id="SSF52518">
    <property type="entry name" value="Thiamin diphosphate-binding fold (THDP-binding)"/>
    <property type="match status" value="2"/>
</dbReference>
<dbReference type="GO" id="GO:0016624">
    <property type="term" value="F:oxidoreductase activity, acting on the aldehyde or oxo group of donors, disulfide as acceptor"/>
    <property type="evidence" value="ECO:0007669"/>
    <property type="project" value="InterPro"/>
</dbReference>
<comment type="cofactor">
    <cofactor evidence="1">
        <name>thiamine diphosphate</name>
        <dbReference type="ChEBI" id="CHEBI:58937"/>
    </cofactor>
</comment>